<keyword evidence="6 7" id="KW-0472">Membrane</keyword>
<feature type="transmembrane region" description="Helical" evidence="7">
    <location>
        <begin position="265"/>
        <end position="287"/>
    </location>
</feature>
<proteinExistence type="predicted"/>
<evidence type="ECO:0000256" key="7">
    <source>
        <dbReference type="SAM" id="Phobius"/>
    </source>
</evidence>
<evidence type="ECO:0000256" key="5">
    <source>
        <dbReference type="ARBA" id="ARBA00022989"/>
    </source>
</evidence>
<dbReference type="PANTHER" id="PTHR35578:SF7">
    <property type="entry name" value="G-PROTEIN COUPLED RECEPTORS FAMILY 1 PROFILE DOMAIN-CONTAINING PROTEIN"/>
    <property type="match status" value="1"/>
</dbReference>
<keyword evidence="4" id="KW-0732">Signal</keyword>
<dbReference type="Proteomes" id="UP001159405">
    <property type="component" value="Unassembled WGS sequence"/>
</dbReference>
<feature type="transmembrane region" description="Helical" evidence="7">
    <location>
        <begin position="24"/>
        <end position="49"/>
    </location>
</feature>
<evidence type="ECO:0000256" key="4">
    <source>
        <dbReference type="ARBA" id="ARBA00022729"/>
    </source>
</evidence>
<name>A0ABN8NLT1_9CNID</name>
<feature type="transmembrane region" description="Helical" evidence="7">
    <location>
        <begin position="98"/>
        <end position="123"/>
    </location>
</feature>
<comment type="subcellular location">
    <subcellularLocation>
        <location evidence="1">Membrane</location>
        <topology evidence="1">Multi-pass membrane protein</topology>
    </subcellularLocation>
</comment>
<reference evidence="9 10" key="1">
    <citation type="submission" date="2022-05" db="EMBL/GenBank/DDBJ databases">
        <authorList>
            <consortium name="Genoscope - CEA"/>
            <person name="William W."/>
        </authorList>
    </citation>
    <scope>NUCLEOTIDE SEQUENCE [LARGE SCALE GENOMIC DNA]</scope>
</reference>
<evidence type="ECO:0000256" key="1">
    <source>
        <dbReference type="ARBA" id="ARBA00004141"/>
    </source>
</evidence>
<evidence type="ECO:0000313" key="9">
    <source>
        <dbReference type="EMBL" id="CAH3109909.1"/>
    </source>
</evidence>
<protein>
    <recommendedName>
        <fullName evidence="8">Proline-rich transmembrane protein 3/4 domain-containing protein</fullName>
    </recommendedName>
</protein>
<feature type="domain" description="Proline-rich transmembrane protein 3/4" evidence="8">
    <location>
        <begin position="5"/>
        <end position="287"/>
    </location>
</feature>
<dbReference type="PANTHER" id="PTHR35578">
    <property type="entry name" value="PROLINE-RICH TRANSMEMBRANE PROTEIN 4-RELATED"/>
    <property type="match status" value="1"/>
</dbReference>
<dbReference type="EMBL" id="CALNXK010000022">
    <property type="protein sequence ID" value="CAH3109909.1"/>
    <property type="molecule type" value="Genomic_DNA"/>
</dbReference>
<evidence type="ECO:0000313" key="10">
    <source>
        <dbReference type="Proteomes" id="UP001159405"/>
    </source>
</evidence>
<dbReference type="Pfam" id="PF25987">
    <property type="entry name" value="PRRT3"/>
    <property type="match status" value="1"/>
</dbReference>
<keyword evidence="10" id="KW-1185">Reference proteome</keyword>
<evidence type="ECO:0000256" key="3">
    <source>
        <dbReference type="ARBA" id="ARBA00022692"/>
    </source>
</evidence>
<evidence type="ECO:0000259" key="8">
    <source>
        <dbReference type="Pfam" id="PF25987"/>
    </source>
</evidence>
<comment type="caution">
    <text evidence="9">The sequence shown here is derived from an EMBL/GenBank/DDBJ whole genome shotgun (WGS) entry which is preliminary data.</text>
</comment>
<organism evidence="9 10">
    <name type="scientific">Porites lobata</name>
    <dbReference type="NCBI Taxonomy" id="104759"/>
    <lineage>
        <taxon>Eukaryota</taxon>
        <taxon>Metazoa</taxon>
        <taxon>Cnidaria</taxon>
        <taxon>Anthozoa</taxon>
        <taxon>Hexacorallia</taxon>
        <taxon>Scleractinia</taxon>
        <taxon>Fungiina</taxon>
        <taxon>Poritidae</taxon>
        <taxon>Porites</taxon>
    </lineage>
</organism>
<keyword evidence="2" id="KW-0597">Phosphoprotein</keyword>
<accession>A0ABN8NLT1</accession>
<dbReference type="InterPro" id="IPR052836">
    <property type="entry name" value="PRRT_domain-containing"/>
</dbReference>
<feature type="transmembrane region" description="Helical" evidence="7">
    <location>
        <begin position="168"/>
        <end position="190"/>
    </location>
</feature>
<keyword evidence="5 7" id="KW-1133">Transmembrane helix</keyword>
<feature type="transmembrane region" description="Helical" evidence="7">
    <location>
        <begin position="61"/>
        <end position="83"/>
    </location>
</feature>
<keyword evidence="3 7" id="KW-0812">Transmembrane</keyword>
<sequence length="315" mass="36424">MVSPEQVWPEPFPDWPKAIRDWGWMWPAHIFGFGILFALLTLYALYCLYRFYQAAFVRQRIHLLTVNLELFIAGLGRSLGLFWDPYFSTRSSFANQNLILLISWGVATACITSALSIMLLIFLQTTKTNLGSPTLRNLTFLTIMTLSNIIYMVMTNLIVRFYPQTKVLIFTCHITFSLWGLAISVGYFVAGSRMWRNLKPTLQARYAHRHDQCFLRDARRLKRLFFLMCAASVFGVAKFALSLYVSAGEFGVFSDQRYAKHWPWFFIQTTFRILELLLSALVFRIGVKGRKDCDQRVIFARKTIVEKPVKAETAS</sequence>
<gene>
    <name evidence="9" type="ORF">PLOB_00018906</name>
</gene>
<dbReference type="InterPro" id="IPR059081">
    <property type="entry name" value="PRRT3-4"/>
</dbReference>
<evidence type="ECO:0000256" key="6">
    <source>
        <dbReference type="ARBA" id="ARBA00023136"/>
    </source>
</evidence>
<evidence type="ECO:0000256" key="2">
    <source>
        <dbReference type="ARBA" id="ARBA00022553"/>
    </source>
</evidence>
<feature type="transmembrane region" description="Helical" evidence="7">
    <location>
        <begin position="224"/>
        <end position="245"/>
    </location>
</feature>
<feature type="transmembrane region" description="Helical" evidence="7">
    <location>
        <begin position="135"/>
        <end position="162"/>
    </location>
</feature>